<proteinExistence type="predicted"/>
<organism evidence="3">
    <name type="scientific">Gongylonema pulchrum</name>
    <dbReference type="NCBI Taxonomy" id="637853"/>
    <lineage>
        <taxon>Eukaryota</taxon>
        <taxon>Metazoa</taxon>
        <taxon>Ecdysozoa</taxon>
        <taxon>Nematoda</taxon>
        <taxon>Chromadorea</taxon>
        <taxon>Rhabditida</taxon>
        <taxon>Spirurina</taxon>
        <taxon>Spiruromorpha</taxon>
        <taxon>Spiruroidea</taxon>
        <taxon>Gongylonematidae</taxon>
        <taxon>Gongylonema</taxon>
    </lineage>
</organism>
<evidence type="ECO:0000313" key="1">
    <source>
        <dbReference type="EMBL" id="VDN35651.1"/>
    </source>
</evidence>
<evidence type="ECO:0000313" key="3">
    <source>
        <dbReference type="WBParaSite" id="GPUH_0002028401-mRNA-1"/>
    </source>
</evidence>
<sequence>MDDFVRFLRDRELNSEKYEKLTPQGIDYISSSKIKDIFNLNLEIYAEKPQKDIHDFVGTFRVSSEESSQDGSLNVENVLWANTVLASGRVVGVV</sequence>
<dbReference type="Proteomes" id="UP000271098">
    <property type="component" value="Unassembled WGS sequence"/>
</dbReference>
<evidence type="ECO:0000313" key="2">
    <source>
        <dbReference type="Proteomes" id="UP000271098"/>
    </source>
</evidence>
<protein>
    <submittedName>
        <fullName evidence="3">SERPIN domain-containing protein</fullName>
    </submittedName>
</protein>
<reference evidence="1 2" key="2">
    <citation type="submission" date="2018-11" db="EMBL/GenBank/DDBJ databases">
        <authorList>
            <consortium name="Pathogen Informatics"/>
        </authorList>
    </citation>
    <scope>NUCLEOTIDE SEQUENCE [LARGE SCALE GENOMIC DNA]</scope>
</reference>
<accession>A0A183EH18</accession>
<gene>
    <name evidence="1" type="ORF">GPUH_LOCUS20258</name>
</gene>
<name>A0A183EH18_9BILA</name>
<keyword evidence="2" id="KW-1185">Reference proteome</keyword>
<dbReference type="AlphaFoldDB" id="A0A183EH18"/>
<dbReference type="EMBL" id="UYRT01090072">
    <property type="protein sequence ID" value="VDN35651.1"/>
    <property type="molecule type" value="Genomic_DNA"/>
</dbReference>
<dbReference type="WBParaSite" id="GPUH_0002028401-mRNA-1">
    <property type="protein sequence ID" value="GPUH_0002028401-mRNA-1"/>
    <property type="gene ID" value="GPUH_0002028401"/>
</dbReference>
<reference evidence="3" key="1">
    <citation type="submission" date="2016-06" db="UniProtKB">
        <authorList>
            <consortium name="WormBaseParasite"/>
        </authorList>
    </citation>
    <scope>IDENTIFICATION</scope>
</reference>